<keyword evidence="5 10" id="KW-0812">Transmembrane</keyword>
<dbReference type="InterPro" id="IPR024194">
    <property type="entry name" value="Ac/AlaTfrase_AlgI/DltB"/>
</dbReference>
<reference evidence="11" key="1">
    <citation type="submission" date="2017-05" db="EMBL/GenBank/DDBJ databases">
        <authorList>
            <person name="Varghese N."/>
            <person name="Submissions S."/>
        </authorList>
    </citation>
    <scope>NUCLEOTIDE SEQUENCE</scope>
    <source>
        <strain evidence="11">Su22</strain>
    </source>
</reference>
<feature type="transmembrane region" description="Helical" evidence="10">
    <location>
        <begin position="386"/>
        <end position="407"/>
    </location>
</feature>
<dbReference type="PANTHER" id="PTHR13285">
    <property type="entry name" value="ACYLTRANSFERASE"/>
    <property type="match status" value="1"/>
</dbReference>
<dbReference type="InterPro" id="IPR051085">
    <property type="entry name" value="MB_O-acyltransferase"/>
</dbReference>
<evidence type="ECO:0000256" key="8">
    <source>
        <dbReference type="ARBA" id="ARBA00023315"/>
    </source>
</evidence>
<evidence type="ECO:0000256" key="9">
    <source>
        <dbReference type="PIRNR" id="PIRNR016636"/>
    </source>
</evidence>
<dbReference type="AlphaFoldDB" id="A0AA45WV01"/>
<dbReference type="InterPro" id="IPR028362">
    <property type="entry name" value="AlgI"/>
</dbReference>
<dbReference type="PIRSF" id="PIRSF500217">
    <property type="entry name" value="AlgI"/>
    <property type="match status" value="1"/>
</dbReference>
<dbReference type="EMBL" id="FXUF01000004">
    <property type="protein sequence ID" value="SMP50835.1"/>
    <property type="molecule type" value="Genomic_DNA"/>
</dbReference>
<keyword evidence="4 9" id="KW-0808">Transferase</keyword>
<dbReference type="GO" id="GO:0016746">
    <property type="term" value="F:acyltransferase activity"/>
    <property type="evidence" value="ECO:0007669"/>
    <property type="project" value="UniProtKB-KW"/>
</dbReference>
<sequence>MVFSSLTFLFYFLPLHLFFYYASPSNVWRNWVLIVFSLVFYAWGEPVWISLLIFSASIDFLHGRLIENNRTNWKRKAALCSSIALNLSLLGFFKYASFFAEALNRLLGTDIPLLHFGLPIGISFYTFQTMSYVIDVYSGKVKAQQRYAHFLMYVSLFHQLVAGPIVRYRDIAREIEHRTMSLSRFSLGISRFSIGLGKKVIIANAVGEASEHFLLGNFSALSVLGAWFGIALFGLQIYYDFSGYSDMAIGLGHLFGFTYLENFRYPYIARSASDFWRRWHISLGSFFRDYVYIPLGGNRKRMLLNLFIVWFLTGLWHGASWNFVLWGLYFGLLVMLEKIIQPLRYHHRPPLPRLPEWFSKMIGHIYLITVVLIGWVFFYFTDLSHAFSYLAIMAGLAGAPLVSTDLVIQFNNHLILFAVAIILSTPFYPWLQKRWRHLSFEAFQPVINAFLLLASTALLVGASYNPFLYFRF</sequence>
<feature type="transmembrane region" description="Helical" evidence="10">
    <location>
        <begin position="302"/>
        <end position="317"/>
    </location>
</feature>
<feature type="transmembrane region" description="Helical" evidence="10">
    <location>
        <begin position="446"/>
        <end position="470"/>
    </location>
</feature>
<dbReference type="Proteomes" id="UP001158066">
    <property type="component" value="Unassembled WGS sequence"/>
</dbReference>
<feature type="transmembrane region" description="Helical" evidence="10">
    <location>
        <begin position="34"/>
        <end position="56"/>
    </location>
</feature>
<evidence type="ECO:0000256" key="3">
    <source>
        <dbReference type="ARBA" id="ARBA00022475"/>
    </source>
</evidence>
<evidence type="ECO:0000313" key="12">
    <source>
        <dbReference type="Proteomes" id="UP001158066"/>
    </source>
</evidence>
<dbReference type="RefSeq" id="WP_283408703.1">
    <property type="nucleotide sequence ID" value="NZ_FXUF01000004.1"/>
</dbReference>
<keyword evidence="12" id="KW-1185">Reference proteome</keyword>
<comment type="caution">
    <text evidence="11">The sequence shown here is derived from an EMBL/GenBank/DDBJ whole genome shotgun (WGS) entry which is preliminary data.</text>
</comment>
<feature type="transmembrane region" description="Helical" evidence="10">
    <location>
        <begin position="116"/>
        <end position="138"/>
    </location>
</feature>
<feature type="transmembrane region" description="Helical" evidence="10">
    <location>
        <begin position="77"/>
        <end position="96"/>
    </location>
</feature>
<keyword evidence="6 10" id="KW-1133">Transmembrane helix</keyword>
<evidence type="ECO:0000313" key="11">
    <source>
        <dbReference type="EMBL" id="SMP50835.1"/>
    </source>
</evidence>
<feature type="transmembrane region" description="Helical" evidence="10">
    <location>
        <begin position="213"/>
        <end position="235"/>
    </location>
</feature>
<evidence type="ECO:0000256" key="10">
    <source>
        <dbReference type="SAM" id="Phobius"/>
    </source>
</evidence>
<dbReference type="PANTHER" id="PTHR13285:SF23">
    <property type="entry name" value="TEICHOIC ACID D-ALANYLTRANSFERASE"/>
    <property type="match status" value="1"/>
</dbReference>
<feature type="transmembrane region" description="Helical" evidence="10">
    <location>
        <begin position="241"/>
        <end position="260"/>
    </location>
</feature>
<keyword evidence="3 9" id="KW-1003">Cell membrane</keyword>
<dbReference type="GO" id="GO:0005886">
    <property type="term" value="C:plasma membrane"/>
    <property type="evidence" value="ECO:0007669"/>
    <property type="project" value="UniProtKB-SubCell"/>
</dbReference>
<evidence type="ECO:0000256" key="7">
    <source>
        <dbReference type="ARBA" id="ARBA00023136"/>
    </source>
</evidence>
<evidence type="ECO:0000256" key="1">
    <source>
        <dbReference type="ARBA" id="ARBA00004651"/>
    </source>
</evidence>
<proteinExistence type="inferred from homology"/>
<comment type="similarity">
    <text evidence="2 9">Belongs to the membrane-bound acyltransferase family.</text>
</comment>
<feature type="transmembrane region" description="Helical" evidence="10">
    <location>
        <begin position="414"/>
        <end position="431"/>
    </location>
</feature>
<gene>
    <name evidence="11" type="ORF">SAMN06296020_10422</name>
</gene>
<organism evidence="11 12">
    <name type="scientific">Anoxynatronum buryatiense</name>
    <dbReference type="NCBI Taxonomy" id="489973"/>
    <lineage>
        <taxon>Bacteria</taxon>
        <taxon>Bacillati</taxon>
        <taxon>Bacillota</taxon>
        <taxon>Clostridia</taxon>
        <taxon>Eubacteriales</taxon>
        <taxon>Clostridiaceae</taxon>
        <taxon>Anoxynatronum</taxon>
    </lineage>
</organism>
<keyword evidence="7 9" id="KW-0472">Membrane</keyword>
<feature type="transmembrane region" description="Helical" evidence="10">
    <location>
        <begin position="361"/>
        <end position="380"/>
    </location>
</feature>
<evidence type="ECO:0000256" key="5">
    <source>
        <dbReference type="ARBA" id="ARBA00022692"/>
    </source>
</evidence>
<evidence type="ECO:0000256" key="2">
    <source>
        <dbReference type="ARBA" id="ARBA00010323"/>
    </source>
</evidence>
<accession>A0AA45WV01</accession>
<dbReference type="Pfam" id="PF03062">
    <property type="entry name" value="MBOAT"/>
    <property type="match status" value="1"/>
</dbReference>
<keyword evidence="8 9" id="KW-0012">Acyltransferase</keyword>
<protein>
    <submittedName>
        <fullName evidence="11">Alginate O-acetyltransferase complex protein AlgI</fullName>
    </submittedName>
</protein>
<dbReference type="GO" id="GO:0042121">
    <property type="term" value="P:alginic acid biosynthetic process"/>
    <property type="evidence" value="ECO:0007669"/>
    <property type="project" value="InterPro"/>
</dbReference>
<comment type="subcellular location">
    <subcellularLocation>
        <location evidence="1">Cell membrane</location>
        <topology evidence="1">Multi-pass membrane protein</topology>
    </subcellularLocation>
</comment>
<dbReference type="InterPro" id="IPR004299">
    <property type="entry name" value="MBOAT_fam"/>
</dbReference>
<dbReference type="PIRSF" id="PIRSF016636">
    <property type="entry name" value="AlgI_DltB"/>
    <property type="match status" value="1"/>
</dbReference>
<evidence type="ECO:0000256" key="6">
    <source>
        <dbReference type="ARBA" id="ARBA00022989"/>
    </source>
</evidence>
<name>A0AA45WV01_9CLOT</name>
<evidence type="ECO:0000256" key="4">
    <source>
        <dbReference type="ARBA" id="ARBA00022679"/>
    </source>
</evidence>